<keyword evidence="3" id="KW-1185">Reference proteome</keyword>
<dbReference type="Proteomes" id="UP000092177">
    <property type="component" value="Chromosome 6"/>
</dbReference>
<reference evidence="3" key="1">
    <citation type="journal article" date="2017" name="BMC Genomics">
        <title>Gapless genome assembly of Colletotrichum higginsianum reveals chromosome structure and association of transposable elements with secondary metabolite gene clusters.</title>
        <authorList>
            <person name="Dallery J.-F."/>
            <person name="Lapalu N."/>
            <person name="Zampounis A."/>
            <person name="Pigne S."/>
            <person name="Luyten I."/>
            <person name="Amselem J."/>
            <person name="Wittenberg A.H.J."/>
            <person name="Zhou S."/>
            <person name="de Queiroz M.V."/>
            <person name="Robin G.P."/>
            <person name="Auger A."/>
            <person name="Hainaut M."/>
            <person name="Henrissat B."/>
            <person name="Kim K.-T."/>
            <person name="Lee Y.-H."/>
            <person name="Lespinet O."/>
            <person name="Schwartz D.C."/>
            <person name="Thon M.R."/>
            <person name="O'Connell R.J."/>
        </authorList>
    </citation>
    <scope>NUCLEOTIDE SEQUENCE [LARGE SCALE GENOMIC DNA]</scope>
    <source>
        <strain evidence="3">IMI 349063</strain>
    </source>
</reference>
<evidence type="ECO:0000313" key="3">
    <source>
        <dbReference type="Proteomes" id="UP000092177"/>
    </source>
</evidence>
<dbReference type="EMBL" id="LTAN01000006">
    <property type="protein sequence ID" value="OBR07236.1"/>
    <property type="molecule type" value="Genomic_DNA"/>
</dbReference>
<dbReference type="AlphaFoldDB" id="A0A1B7Y5I8"/>
<protein>
    <submittedName>
        <fullName evidence="2">Uncharacterized protein</fullName>
    </submittedName>
</protein>
<sequence>MHGWYTDTTNNQYKMAPKPGLNLEYAPSRGNGSVSGIPVADAIPNYGVTDGSKIDVVIVESDMRNSLVRNNFEKSSMDSKIAMGYSGLGVAIGTGTSSDAQNSQSSERNRSTKRMIGKYMVGNYPITSRGSETL</sequence>
<feature type="region of interest" description="Disordered" evidence="1">
    <location>
        <begin position="93"/>
        <end position="115"/>
    </location>
</feature>
<dbReference type="RefSeq" id="XP_018155754.1">
    <property type="nucleotide sequence ID" value="XM_018303731.1"/>
</dbReference>
<accession>A0A1B7Y5I8</accession>
<gene>
    <name evidence="2" type="ORF">CH63R_08757</name>
</gene>
<proteinExistence type="predicted"/>
<dbReference type="GeneID" id="28867838"/>
<evidence type="ECO:0000256" key="1">
    <source>
        <dbReference type="SAM" id="MobiDB-lite"/>
    </source>
</evidence>
<comment type="caution">
    <text evidence="2">The sequence shown here is derived from an EMBL/GenBank/DDBJ whole genome shotgun (WGS) entry which is preliminary data.</text>
</comment>
<name>A0A1B7Y5I8_COLHI</name>
<dbReference type="KEGG" id="chig:CH63R_08757"/>
<dbReference type="VEuPathDB" id="FungiDB:CH63R_08757"/>
<evidence type="ECO:0000313" key="2">
    <source>
        <dbReference type="EMBL" id="OBR07236.1"/>
    </source>
</evidence>
<feature type="compositionally biased region" description="Polar residues" evidence="1">
    <location>
        <begin position="94"/>
        <end position="106"/>
    </location>
</feature>
<organism evidence="2 3">
    <name type="scientific">Colletotrichum higginsianum (strain IMI 349063)</name>
    <name type="common">Crucifer anthracnose fungus</name>
    <dbReference type="NCBI Taxonomy" id="759273"/>
    <lineage>
        <taxon>Eukaryota</taxon>
        <taxon>Fungi</taxon>
        <taxon>Dikarya</taxon>
        <taxon>Ascomycota</taxon>
        <taxon>Pezizomycotina</taxon>
        <taxon>Sordariomycetes</taxon>
        <taxon>Hypocreomycetidae</taxon>
        <taxon>Glomerellales</taxon>
        <taxon>Glomerellaceae</taxon>
        <taxon>Colletotrichum</taxon>
        <taxon>Colletotrichum destructivum species complex</taxon>
    </lineage>
</organism>